<reference evidence="2" key="2">
    <citation type="submission" date="2023-04" db="EMBL/GenBank/DDBJ databases">
        <authorList>
            <person name="Bruccoleri R.E."/>
            <person name="Oakeley E.J."/>
            <person name="Faust A.-M."/>
            <person name="Dessus-Babus S."/>
            <person name="Altorfer M."/>
            <person name="Burckhardt D."/>
            <person name="Oertli M."/>
            <person name="Naumann U."/>
            <person name="Petersen F."/>
            <person name="Wong J."/>
        </authorList>
    </citation>
    <scope>NUCLEOTIDE SEQUENCE</scope>
    <source>
        <strain evidence="2">GSM-AAB239-AS_SAM_17_03QT</strain>
        <tissue evidence="2">Leaf</tissue>
    </source>
</reference>
<proteinExistence type="predicted"/>
<keyword evidence="3" id="KW-1185">Reference proteome</keyword>
<evidence type="ECO:0000313" key="2">
    <source>
        <dbReference type="EMBL" id="KAJ6828189.1"/>
    </source>
</evidence>
<gene>
    <name evidence="2" type="ORF">M6B38_364925</name>
</gene>
<reference evidence="2" key="1">
    <citation type="journal article" date="2023" name="GigaByte">
        <title>Genome assembly of the bearded iris, Iris pallida Lam.</title>
        <authorList>
            <person name="Bruccoleri R.E."/>
            <person name="Oakeley E.J."/>
            <person name="Faust A.M.E."/>
            <person name="Altorfer M."/>
            <person name="Dessus-Babus S."/>
            <person name="Burckhardt D."/>
            <person name="Oertli M."/>
            <person name="Naumann U."/>
            <person name="Petersen F."/>
            <person name="Wong J."/>
        </authorList>
    </citation>
    <scope>NUCLEOTIDE SEQUENCE</scope>
    <source>
        <strain evidence="2">GSM-AAB239-AS_SAM_17_03QT</strain>
    </source>
</reference>
<dbReference type="EMBL" id="JANAVB010019625">
    <property type="protein sequence ID" value="KAJ6828189.1"/>
    <property type="molecule type" value="Genomic_DNA"/>
</dbReference>
<comment type="caution">
    <text evidence="2">The sequence shown here is derived from an EMBL/GenBank/DDBJ whole genome shotgun (WGS) entry which is preliminary data.</text>
</comment>
<feature type="region of interest" description="Disordered" evidence="1">
    <location>
        <begin position="1"/>
        <end position="36"/>
    </location>
</feature>
<dbReference type="Proteomes" id="UP001140949">
    <property type="component" value="Unassembled WGS sequence"/>
</dbReference>
<organism evidence="2 3">
    <name type="scientific">Iris pallida</name>
    <name type="common">Sweet iris</name>
    <dbReference type="NCBI Taxonomy" id="29817"/>
    <lineage>
        <taxon>Eukaryota</taxon>
        <taxon>Viridiplantae</taxon>
        <taxon>Streptophyta</taxon>
        <taxon>Embryophyta</taxon>
        <taxon>Tracheophyta</taxon>
        <taxon>Spermatophyta</taxon>
        <taxon>Magnoliopsida</taxon>
        <taxon>Liliopsida</taxon>
        <taxon>Asparagales</taxon>
        <taxon>Iridaceae</taxon>
        <taxon>Iridoideae</taxon>
        <taxon>Irideae</taxon>
        <taxon>Iris</taxon>
    </lineage>
</organism>
<evidence type="ECO:0000256" key="1">
    <source>
        <dbReference type="SAM" id="MobiDB-lite"/>
    </source>
</evidence>
<accession>A0AAX6GHL2</accession>
<evidence type="ECO:0000313" key="3">
    <source>
        <dbReference type="Proteomes" id="UP001140949"/>
    </source>
</evidence>
<name>A0AAX6GHL2_IRIPA</name>
<sequence length="36" mass="4115">MGGRRSHPQYSSYQYRRSDTGTKQRPVQKRASPGSC</sequence>
<protein>
    <submittedName>
        <fullName evidence="2">Protein DMR6-LIKE OXYGENASE 2-like</fullName>
    </submittedName>
</protein>
<dbReference type="AlphaFoldDB" id="A0AAX6GHL2"/>